<proteinExistence type="predicted"/>
<sequence length="191" mass="22790">MGNIYERLDKILPTIKEKEFQEKRGLGNEVGFHIFDYEPKYELLVREYIEDLKEKINKKSSDIYIREFDLYEIIIKIIEDKGYLEKLFKMEKEKGTDKLVKPIKSTLRFTQKNDLIVDYFKKNVKEEDIVFITGVGKVWPAIRAHTILNNLQPVVKVPVVMFFPGKYSGLELHLFNKIKDENYYRAFRLIE</sequence>
<dbReference type="Pfam" id="PF08747">
    <property type="entry name" value="BrxB"/>
    <property type="match status" value="1"/>
</dbReference>
<protein>
    <submittedName>
        <fullName evidence="1">DUF1788 domain-containing protein</fullName>
    </submittedName>
</protein>
<dbReference type="RefSeq" id="WP_226808067.1">
    <property type="nucleotide sequence ID" value="NZ_JAJBNW010000026.1"/>
</dbReference>
<dbReference type="Proteomes" id="UP001108123">
    <property type="component" value="Unassembled WGS sequence"/>
</dbReference>
<organism evidence="1 2">
    <name type="scientific">Anaerosalibacter bizertensis</name>
    <dbReference type="NCBI Taxonomy" id="932217"/>
    <lineage>
        <taxon>Bacteria</taxon>
        <taxon>Bacillati</taxon>
        <taxon>Bacillota</taxon>
        <taxon>Tissierellia</taxon>
        <taxon>Tissierellales</taxon>
        <taxon>Sporanaerobacteraceae</taxon>
        <taxon>Anaerosalibacter</taxon>
    </lineage>
</organism>
<evidence type="ECO:0000313" key="1">
    <source>
        <dbReference type="EMBL" id="MCG4565362.1"/>
    </source>
</evidence>
<evidence type="ECO:0000313" key="2">
    <source>
        <dbReference type="Proteomes" id="UP001108123"/>
    </source>
</evidence>
<dbReference type="EMBL" id="JAKNID010000028">
    <property type="protein sequence ID" value="MCG4565362.1"/>
    <property type="molecule type" value="Genomic_DNA"/>
</dbReference>
<keyword evidence="2" id="KW-1185">Reference proteome</keyword>
<dbReference type="AlphaFoldDB" id="A0A9Q4ACT9"/>
<dbReference type="InterPro" id="IPR014858">
    <property type="entry name" value="BrxB"/>
</dbReference>
<gene>
    <name evidence="1" type="ORF">L0P62_07870</name>
</gene>
<name>A0A9Q4ACT9_9FIRM</name>
<accession>A0A9Q4ACT9</accession>
<reference evidence="1" key="1">
    <citation type="submission" date="2022-01" db="EMBL/GenBank/DDBJ databases">
        <title>Collection of gut derived symbiotic bacterial strains cultured from healthy donors.</title>
        <authorList>
            <person name="Lin H."/>
            <person name="Kohout C."/>
            <person name="Waligurski E."/>
            <person name="Pamer E.G."/>
        </authorList>
    </citation>
    <scope>NUCLEOTIDE SEQUENCE</scope>
    <source>
        <strain evidence="1">MSK.14.39</strain>
    </source>
</reference>
<comment type="caution">
    <text evidence="1">The sequence shown here is derived from an EMBL/GenBank/DDBJ whole genome shotgun (WGS) entry which is preliminary data.</text>
</comment>